<evidence type="ECO:0000259" key="1">
    <source>
        <dbReference type="Pfam" id="PF03168"/>
    </source>
</evidence>
<evidence type="ECO:0000313" key="2">
    <source>
        <dbReference type="EMBL" id="MCA0152755.1"/>
    </source>
</evidence>
<dbReference type="RefSeq" id="WP_224477689.1">
    <property type="nucleotide sequence ID" value="NZ_JAIUJS010000003.1"/>
</dbReference>
<keyword evidence="3" id="KW-1185">Reference proteome</keyword>
<organism evidence="2 3">
    <name type="scientific">Winogradskyella vincentii</name>
    <dbReference type="NCBI Taxonomy" id="2877122"/>
    <lineage>
        <taxon>Bacteria</taxon>
        <taxon>Pseudomonadati</taxon>
        <taxon>Bacteroidota</taxon>
        <taxon>Flavobacteriia</taxon>
        <taxon>Flavobacteriales</taxon>
        <taxon>Flavobacteriaceae</taxon>
        <taxon>Winogradskyella</taxon>
    </lineage>
</organism>
<name>A0ABS7XYL5_9FLAO</name>
<feature type="domain" description="Late embryogenesis abundant protein LEA-2 subgroup" evidence="1">
    <location>
        <begin position="51"/>
        <end position="134"/>
    </location>
</feature>
<dbReference type="InterPro" id="IPR004864">
    <property type="entry name" value="LEA_2"/>
</dbReference>
<proteinExistence type="predicted"/>
<comment type="caution">
    <text evidence="2">The sequence shown here is derived from an EMBL/GenBank/DDBJ whole genome shotgun (WGS) entry which is preliminary data.</text>
</comment>
<accession>A0ABS7XYL5</accession>
<dbReference type="SUPFAM" id="SSF117070">
    <property type="entry name" value="LEA14-like"/>
    <property type="match status" value="1"/>
</dbReference>
<reference evidence="3" key="1">
    <citation type="submission" date="2023-07" db="EMBL/GenBank/DDBJ databases">
        <authorList>
            <person name="Yue Y."/>
        </authorList>
    </citation>
    <scope>NUCLEOTIDE SEQUENCE [LARGE SCALE GENOMIC DNA]</scope>
    <source>
        <strain evidence="3">2Y89</strain>
    </source>
</reference>
<evidence type="ECO:0000313" key="3">
    <source>
        <dbReference type="Proteomes" id="UP001198402"/>
    </source>
</evidence>
<dbReference type="Pfam" id="PF03168">
    <property type="entry name" value="LEA_2"/>
    <property type="match status" value="1"/>
</dbReference>
<dbReference type="EMBL" id="JAIUJS010000003">
    <property type="protein sequence ID" value="MCA0152755.1"/>
    <property type="molecule type" value="Genomic_DNA"/>
</dbReference>
<sequence>MTKRSLLILLFFTLLFNCKVTEKPQFIGLNKIKIIDANGKAITLSADAMFKNPNDVGGKLKTDGLKVYINETEVATIVSDEFDVPSKNDFTIPLVVSVATDSLVDKNSLGGLISSLISQQLKVRYKGEINYKVFGYSSSYEIDDVQTIKVKL</sequence>
<protein>
    <submittedName>
        <fullName evidence="2">LEA type 2 family protein</fullName>
    </submittedName>
</protein>
<dbReference type="Proteomes" id="UP001198402">
    <property type="component" value="Unassembled WGS sequence"/>
</dbReference>
<dbReference type="Gene3D" id="2.60.40.1820">
    <property type="match status" value="1"/>
</dbReference>
<gene>
    <name evidence="2" type="ORF">LBV24_05975</name>
</gene>